<organism evidence="1 2">
    <name type="scientific">Cichorium intybus</name>
    <name type="common">Chicory</name>
    <dbReference type="NCBI Taxonomy" id="13427"/>
    <lineage>
        <taxon>Eukaryota</taxon>
        <taxon>Viridiplantae</taxon>
        <taxon>Streptophyta</taxon>
        <taxon>Embryophyta</taxon>
        <taxon>Tracheophyta</taxon>
        <taxon>Spermatophyta</taxon>
        <taxon>Magnoliopsida</taxon>
        <taxon>eudicotyledons</taxon>
        <taxon>Gunneridae</taxon>
        <taxon>Pentapetalae</taxon>
        <taxon>asterids</taxon>
        <taxon>campanulids</taxon>
        <taxon>Asterales</taxon>
        <taxon>Asteraceae</taxon>
        <taxon>Cichorioideae</taxon>
        <taxon>Cichorieae</taxon>
        <taxon>Cichoriinae</taxon>
        <taxon>Cichorium</taxon>
    </lineage>
</organism>
<sequence>MEQDDESPPTARFQSPITTIHRRKQTIDPVILIILLPILVLLLLFFFLHPLLSYIPKTIKPTSPKSTWDSLKISLVFFVILCGVFVPMNLHASSSTAATNPVNSIVPEIYEYREKVHVNGRPRRSSRSYPDLRQEFESLRGNGENWSSFSDDFGVDVQYSSSVNNRSRRGEGGKEGIYPSETISGDIGRRPREADEVYVEGSTELSRNVPDSMLQLRPLSPPAPTTPLSVKSRRRRTSRSLGRDEKSDGTGRIDGVQKVSHNPPPSPPSPPPLMQSENQSQQNLNKLDGKVSETTMELATKIDSVDDQRKRKRKSRHKSRDIQPVTPSIQSPPSPPLPPPYDMLKQERVHKDTHSVPAAAPPVMPPPPPPLRSIFNALFKTNGKRKRFPSKTSPTPPTPSPPSSIITSFFKTGTKRKHVNSSSAGFSSPRFNFPVTLKRESKLKNQIQFPSSPSQPKPEARSRRPVGTYKPPLPTKTSNPNDRDDFLPSSSQSPLIPISPPSPPLNTPAVKFELRGDSISLESTHEPVPGSPDREPVDFTSVTINDEGSFGPSSVSFPSPDVNEKADSFISKCKQEWRKEIINSV</sequence>
<proteinExistence type="predicted"/>
<protein>
    <submittedName>
        <fullName evidence="1">Uncharacterized protein</fullName>
    </submittedName>
</protein>
<gene>
    <name evidence="1" type="ORF">L2E82_12829</name>
</gene>
<dbReference type="Proteomes" id="UP001055811">
    <property type="component" value="Linkage Group LG02"/>
</dbReference>
<accession>A0ACB9GHX0</accession>
<evidence type="ECO:0000313" key="1">
    <source>
        <dbReference type="EMBL" id="KAI3782773.1"/>
    </source>
</evidence>
<keyword evidence="2" id="KW-1185">Reference proteome</keyword>
<comment type="caution">
    <text evidence="1">The sequence shown here is derived from an EMBL/GenBank/DDBJ whole genome shotgun (WGS) entry which is preliminary data.</text>
</comment>
<reference evidence="1 2" key="2">
    <citation type="journal article" date="2022" name="Mol. Ecol. Resour.">
        <title>The genomes of chicory, endive, great burdock and yacon provide insights into Asteraceae paleo-polyploidization history and plant inulin production.</title>
        <authorList>
            <person name="Fan W."/>
            <person name="Wang S."/>
            <person name="Wang H."/>
            <person name="Wang A."/>
            <person name="Jiang F."/>
            <person name="Liu H."/>
            <person name="Zhao H."/>
            <person name="Xu D."/>
            <person name="Zhang Y."/>
        </authorList>
    </citation>
    <scope>NUCLEOTIDE SEQUENCE [LARGE SCALE GENOMIC DNA]</scope>
    <source>
        <strain evidence="2">cv. Punajuju</strain>
        <tissue evidence="1">Leaves</tissue>
    </source>
</reference>
<reference evidence="2" key="1">
    <citation type="journal article" date="2022" name="Mol. Ecol. Resour.">
        <title>The genomes of chicory, endive, great burdock and yacon provide insights into Asteraceae palaeo-polyploidization history and plant inulin production.</title>
        <authorList>
            <person name="Fan W."/>
            <person name="Wang S."/>
            <person name="Wang H."/>
            <person name="Wang A."/>
            <person name="Jiang F."/>
            <person name="Liu H."/>
            <person name="Zhao H."/>
            <person name="Xu D."/>
            <person name="Zhang Y."/>
        </authorList>
    </citation>
    <scope>NUCLEOTIDE SEQUENCE [LARGE SCALE GENOMIC DNA]</scope>
    <source>
        <strain evidence="2">cv. Punajuju</strain>
    </source>
</reference>
<evidence type="ECO:0000313" key="2">
    <source>
        <dbReference type="Proteomes" id="UP001055811"/>
    </source>
</evidence>
<dbReference type="EMBL" id="CM042010">
    <property type="protein sequence ID" value="KAI3782773.1"/>
    <property type="molecule type" value="Genomic_DNA"/>
</dbReference>
<name>A0ACB9GHX0_CICIN</name>